<dbReference type="PANTHER" id="PTHR46030">
    <property type="entry name" value="ALPHA-KETOGLUTARATE-DEPENDENT DIOXYGENASE ALKB HOMOLOG 6"/>
    <property type="match status" value="1"/>
</dbReference>
<dbReference type="PANTHER" id="PTHR46030:SF1">
    <property type="entry name" value="ALPHA-KETOGLUTARATE-DEPENDENT DIOXYGENASE ALKB HOMOLOG 6"/>
    <property type="match status" value="1"/>
</dbReference>
<evidence type="ECO:0000256" key="4">
    <source>
        <dbReference type="ARBA" id="ARBA00022723"/>
    </source>
</evidence>
<name>A0A915BLG5_PARUN</name>
<keyword evidence="10" id="KW-1185">Reference proteome</keyword>
<evidence type="ECO:0000256" key="6">
    <source>
        <dbReference type="ARBA" id="ARBA00023002"/>
    </source>
</evidence>
<organism evidence="10 11">
    <name type="scientific">Parascaris univalens</name>
    <name type="common">Nematode worm</name>
    <dbReference type="NCBI Taxonomy" id="6257"/>
    <lineage>
        <taxon>Eukaryota</taxon>
        <taxon>Metazoa</taxon>
        <taxon>Ecdysozoa</taxon>
        <taxon>Nematoda</taxon>
        <taxon>Chromadorea</taxon>
        <taxon>Rhabditida</taxon>
        <taxon>Spirurina</taxon>
        <taxon>Ascaridomorpha</taxon>
        <taxon>Ascaridoidea</taxon>
        <taxon>Ascarididae</taxon>
        <taxon>Parascaris</taxon>
    </lineage>
</organism>
<dbReference type="InterPro" id="IPR027450">
    <property type="entry name" value="AlkB-like"/>
</dbReference>
<feature type="domain" description="Fe2OG dioxygenase" evidence="9">
    <location>
        <begin position="127"/>
        <end position="250"/>
    </location>
</feature>
<dbReference type="GO" id="GO:0051213">
    <property type="term" value="F:dioxygenase activity"/>
    <property type="evidence" value="ECO:0007669"/>
    <property type="project" value="UniProtKB-KW"/>
</dbReference>
<evidence type="ECO:0000313" key="11">
    <source>
        <dbReference type="WBParaSite" id="PgR045_g035_t01"/>
    </source>
</evidence>
<keyword evidence="7" id="KW-0408">Iron</keyword>
<dbReference type="Pfam" id="PF13532">
    <property type="entry name" value="2OG-FeII_Oxy_2"/>
    <property type="match status" value="1"/>
</dbReference>
<comment type="cofactor">
    <cofactor evidence="1">
        <name>Fe(2+)</name>
        <dbReference type="ChEBI" id="CHEBI:29033"/>
    </cofactor>
</comment>
<dbReference type="InterPro" id="IPR032862">
    <property type="entry name" value="ALKBH6"/>
</dbReference>
<dbReference type="Proteomes" id="UP000887569">
    <property type="component" value="Unplaced"/>
</dbReference>
<evidence type="ECO:0000313" key="10">
    <source>
        <dbReference type="Proteomes" id="UP000887569"/>
    </source>
</evidence>
<dbReference type="GO" id="GO:0046872">
    <property type="term" value="F:metal ion binding"/>
    <property type="evidence" value="ECO:0007669"/>
    <property type="project" value="UniProtKB-KW"/>
</dbReference>
<evidence type="ECO:0000256" key="5">
    <source>
        <dbReference type="ARBA" id="ARBA00022964"/>
    </source>
</evidence>
<keyword evidence="8" id="KW-0539">Nucleus</keyword>
<dbReference type="WBParaSite" id="PgR045_g035_t01">
    <property type="protein sequence ID" value="PgR045_g035_t01"/>
    <property type="gene ID" value="PgR045_g035"/>
</dbReference>
<dbReference type="InterPro" id="IPR005123">
    <property type="entry name" value="Oxoglu/Fe-dep_dioxygenase_dom"/>
</dbReference>
<protein>
    <submittedName>
        <fullName evidence="11">Fe2OG dioxygenase domain-containing protein</fullName>
    </submittedName>
</protein>
<keyword evidence="6" id="KW-0560">Oxidoreductase</keyword>
<sequence>MIDEGKVKDDEGPASRKLVNIPLGSSIDEATYLWKGPSANDFIVPEAPPTIRYIRDFITPEEEELFLAEVYAAPKPKWQQLLNRRLQNWGGIVGKKALISDDNIPHWLNFAINKLMSLPDSFPASNRPNHVLINEYQPGQGIMAHTDGPAFYPLVSTISLGSDLFLDYYRPVCPQNTISKELRYVGSMLLERRSLILVTDEAYSYYLHEIDERLIDEITEKVFNRCIAQKEIGEKIDRKLRVSLTIRNVPKVSKQNLSSLLMKR</sequence>
<evidence type="ECO:0000256" key="1">
    <source>
        <dbReference type="ARBA" id="ARBA00001954"/>
    </source>
</evidence>
<evidence type="ECO:0000256" key="7">
    <source>
        <dbReference type="ARBA" id="ARBA00023004"/>
    </source>
</evidence>
<comment type="similarity">
    <text evidence="3">Belongs to the alkB family.</text>
</comment>
<accession>A0A915BLG5</accession>
<comment type="subcellular location">
    <subcellularLocation>
        <location evidence="2">Nucleus</location>
    </subcellularLocation>
</comment>
<keyword evidence="5" id="KW-0223">Dioxygenase</keyword>
<keyword evidence="4" id="KW-0479">Metal-binding</keyword>
<reference evidence="11" key="1">
    <citation type="submission" date="2022-11" db="UniProtKB">
        <authorList>
            <consortium name="WormBaseParasite"/>
        </authorList>
    </citation>
    <scope>IDENTIFICATION</scope>
</reference>
<evidence type="ECO:0000256" key="8">
    <source>
        <dbReference type="ARBA" id="ARBA00023242"/>
    </source>
</evidence>
<evidence type="ECO:0000256" key="2">
    <source>
        <dbReference type="ARBA" id="ARBA00004123"/>
    </source>
</evidence>
<dbReference type="GO" id="GO:0005634">
    <property type="term" value="C:nucleus"/>
    <property type="evidence" value="ECO:0007669"/>
    <property type="project" value="UniProtKB-SubCell"/>
</dbReference>
<dbReference type="SUPFAM" id="SSF51197">
    <property type="entry name" value="Clavaminate synthase-like"/>
    <property type="match status" value="1"/>
</dbReference>
<dbReference type="Gene3D" id="2.60.120.590">
    <property type="entry name" value="Alpha-ketoglutarate-dependent dioxygenase AlkB-like"/>
    <property type="match status" value="1"/>
</dbReference>
<proteinExistence type="inferred from homology"/>
<evidence type="ECO:0000259" key="9">
    <source>
        <dbReference type="PROSITE" id="PS51471"/>
    </source>
</evidence>
<dbReference type="PROSITE" id="PS51471">
    <property type="entry name" value="FE2OG_OXY"/>
    <property type="match status" value="1"/>
</dbReference>
<evidence type="ECO:0000256" key="3">
    <source>
        <dbReference type="ARBA" id="ARBA00007879"/>
    </source>
</evidence>
<dbReference type="AlphaFoldDB" id="A0A915BLG5"/>
<dbReference type="InterPro" id="IPR037151">
    <property type="entry name" value="AlkB-like_sf"/>
</dbReference>